<evidence type="ECO:0000313" key="2">
    <source>
        <dbReference type="EMBL" id="KAF2809166.1"/>
    </source>
</evidence>
<keyword evidence="3" id="KW-1185">Reference proteome</keyword>
<reference evidence="4" key="2">
    <citation type="submission" date="2020-04" db="EMBL/GenBank/DDBJ databases">
        <authorList>
            <consortium name="NCBI Genome Project"/>
        </authorList>
    </citation>
    <scope>NUCLEOTIDE SEQUENCE</scope>
    <source>
        <strain evidence="4">CBS 304.34</strain>
    </source>
</reference>
<dbReference type="GeneID" id="54461446"/>
<dbReference type="AlphaFoldDB" id="A0A6A6YJX1"/>
<organism evidence="2">
    <name type="scientific">Mytilinidion resinicola</name>
    <dbReference type="NCBI Taxonomy" id="574789"/>
    <lineage>
        <taxon>Eukaryota</taxon>
        <taxon>Fungi</taxon>
        <taxon>Dikarya</taxon>
        <taxon>Ascomycota</taxon>
        <taxon>Pezizomycotina</taxon>
        <taxon>Dothideomycetes</taxon>
        <taxon>Pleosporomycetidae</taxon>
        <taxon>Mytilinidiales</taxon>
        <taxon>Mytilinidiaceae</taxon>
        <taxon>Mytilinidion</taxon>
    </lineage>
</organism>
<dbReference type="PROSITE" id="PS51257">
    <property type="entry name" value="PROKAR_LIPOPROTEIN"/>
    <property type="match status" value="1"/>
</dbReference>
<feature type="compositionally biased region" description="Basic and acidic residues" evidence="1">
    <location>
        <begin position="56"/>
        <end position="66"/>
    </location>
</feature>
<reference evidence="2 4" key="1">
    <citation type="journal article" date="2020" name="Stud. Mycol.">
        <title>101 Dothideomycetes genomes: a test case for predicting lifestyles and emergence of pathogens.</title>
        <authorList>
            <person name="Haridas S."/>
            <person name="Albert R."/>
            <person name="Binder M."/>
            <person name="Bloem J."/>
            <person name="Labutti K."/>
            <person name="Salamov A."/>
            <person name="Andreopoulos B."/>
            <person name="Baker S."/>
            <person name="Barry K."/>
            <person name="Bills G."/>
            <person name="Bluhm B."/>
            <person name="Cannon C."/>
            <person name="Castanera R."/>
            <person name="Culley D."/>
            <person name="Daum C."/>
            <person name="Ezra D."/>
            <person name="Gonzalez J."/>
            <person name="Henrissat B."/>
            <person name="Kuo A."/>
            <person name="Liang C."/>
            <person name="Lipzen A."/>
            <person name="Lutzoni F."/>
            <person name="Magnuson J."/>
            <person name="Mondo S."/>
            <person name="Nolan M."/>
            <person name="Ohm R."/>
            <person name="Pangilinan J."/>
            <person name="Park H.-J."/>
            <person name="Ramirez L."/>
            <person name="Alfaro M."/>
            <person name="Sun H."/>
            <person name="Tritt A."/>
            <person name="Yoshinaga Y."/>
            <person name="Zwiers L.-H."/>
            <person name="Turgeon B."/>
            <person name="Goodwin S."/>
            <person name="Spatafora J."/>
            <person name="Crous P."/>
            <person name="Grigoriev I."/>
        </authorList>
    </citation>
    <scope>NUCLEOTIDE SEQUENCE</scope>
    <source>
        <strain evidence="2 4">CBS 304.34</strain>
    </source>
</reference>
<evidence type="ECO:0000313" key="4">
    <source>
        <dbReference type="RefSeq" id="XP_033576130.1"/>
    </source>
</evidence>
<feature type="region of interest" description="Disordered" evidence="1">
    <location>
        <begin position="56"/>
        <end position="92"/>
    </location>
</feature>
<reference evidence="4" key="3">
    <citation type="submission" date="2025-04" db="UniProtKB">
        <authorList>
            <consortium name="RefSeq"/>
        </authorList>
    </citation>
    <scope>IDENTIFICATION</scope>
    <source>
        <strain evidence="4">CBS 304.34</strain>
    </source>
</reference>
<dbReference type="Proteomes" id="UP000504636">
    <property type="component" value="Unplaced"/>
</dbReference>
<evidence type="ECO:0000313" key="3">
    <source>
        <dbReference type="Proteomes" id="UP000504636"/>
    </source>
</evidence>
<accession>A0A6A6YJX1</accession>
<feature type="compositionally biased region" description="Polar residues" evidence="1">
    <location>
        <begin position="74"/>
        <end position="92"/>
    </location>
</feature>
<evidence type="ECO:0000256" key="1">
    <source>
        <dbReference type="SAM" id="MobiDB-lite"/>
    </source>
</evidence>
<sequence length="92" mass="10084">MRPFQVPFQSDAAVPSFFSVSSHPTGITSSACRSETRINSAISFPVMCFRTFQGDSEHETRNDSPMHHVLAPSPRTNNAPAFRSRNNPSSAS</sequence>
<protein>
    <submittedName>
        <fullName evidence="2 4">Uncharacterized protein</fullName>
    </submittedName>
</protein>
<gene>
    <name evidence="2 4" type="ORF">BDZ99DRAFT_46550</name>
</gene>
<proteinExistence type="predicted"/>
<dbReference type="EMBL" id="MU003702">
    <property type="protein sequence ID" value="KAF2809166.1"/>
    <property type="molecule type" value="Genomic_DNA"/>
</dbReference>
<name>A0A6A6YJX1_9PEZI</name>
<dbReference type="RefSeq" id="XP_033576130.1">
    <property type="nucleotide sequence ID" value="XM_033720553.1"/>
</dbReference>